<dbReference type="PANTHER" id="PTHR30009">
    <property type="entry name" value="CYTOCHROME C-TYPE SYNTHESIS PROTEIN AND PTS TRANSMEMBRANE COMPONENT"/>
    <property type="match status" value="1"/>
</dbReference>
<protein>
    <submittedName>
        <fullName evidence="15">PTS system N-acetylglucosamine-specific IIC component</fullName>
    </submittedName>
</protein>
<keyword evidence="4" id="KW-0762">Sugar transport</keyword>
<dbReference type="RefSeq" id="WP_307410410.1">
    <property type="nucleotide sequence ID" value="NZ_JAUSUR010000007.1"/>
</dbReference>
<evidence type="ECO:0000259" key="14">
    <source>
        <dbReference type="PROSITE" id="PS51103"/>
    </source>
</evidence>
<keyword evidence="8" id="KW-0418">Kinase</keyword>
<keyword evidence="3" id="KW-1003">Cell membrane</keyword>
<dbReference type="PROSITE" id="PS51098">
    <property type="entry name" value="PTS_EIIB_TYPE_1"/>
    <property type="match status" value="1"/>
</dbReference>
<keyword evidence="9 12" id="KW-1133">Transmembrane helix</keyword>
<organism evidence="15 16">
    <name type="scientific">Breznakia pachnodae</name>
    <dbReference type="NCBI Taxonomy" id="265178"/>
    <lineage>
        <taxon>Bacteria</taxon>
        <taxon>Bacillati</taxon>
        <taxon>Bacillota</taxon>
        <taxon>Erysipelotrichia</taxon>
        <taxon>Erysipelotrichales</taxon>
        <taxon>Erysipelotrichaceae</taxon>
        <taxon>Breznakia</taxon>
    </lineage>
</organism>
<evidence type="ECO:0000256" key="10">
    <source>
        <dbReference type="ARBA" id="ARBA00023136"/>
    </source>
</evidence>
<dbReference type="InterPro" id="IPR018113">
    <property type="entry name" value="PTrfase_EIIB_Cys"/>
</dbReference>
<dbReference type="InterPro" id="IPR003352">
    <property type="entry name" value="PTS_EIIC"/>
</dbReference>
<dbReference type="Gene3D" id="3.30.1360.60">
    <property type="entry name" value="Glucose permease domain IIB"/>
    <property type="match status" value="1"/>
</dbReference>
<evidence type="ECO:0000256" key="11">
    <source>
        <dbReference type="PROSITE-ProRule" id="PRU00421"/>
    </source>
</evidence>
<keyword evidence="5" id="KW-0808">Transferase</keyword>
<feature type="transmembrane region" description="Helical" evidence="12">
    <location>
        <begin position="268"/>
        <end position="284"/>
    </location>
</feature>
<dbReference type="InterPro" id="IPR050429">
    <property type="entry name" value="PTS_Glucose_EIICBA"/>
</dbReference>
<dbReference type="SUPFAM" id="SSF55604">
    <property type="entry name" value="Glucose permease domain IIB"/>
    <property type="match status" value="1"/>
</dbReference>
<proteinExistence type="predicted"/>
<feature type="transmembrane region" description="Helical" evidence="12">
    <location>
        <begin position="75"/>
        <end position="96"/>
    </location>
</feature>
<evidence type="ECO:0000256" key="3">
    <source>
        <dbReference type="ARBA" id="ARBA00022475"/>
    </source>
</evidence>
<feature type="transmembrane region" description="Helical" evidence="12">
    <location>
        <begin position="50"/>
        <end position="68"/>
    </location>
</feature>
<dbReference type="Pfam" id="PF02378">
    <property type="entry name" value="PTS_EIIC"/>
    <property type="match status" value="1"/>
</dbReference>
<accession>A0ABU0E7E3</accession>
<name>A0ABU0E7E3_9FIRM</name>
<keyword evidence="16" id="KW-1185">Reference proteome</keyword>
<keyword evidence="10 12" id="KW-0472">Membrane</keyword>
<reference evidence="15 16" key="1">
    <citation type="submission" date="2023-07" db="EMBL/GenBank/DDBJ databases">
        <title>Genomic Encyclopedia of Type Strains, Phase IV (KMG-IV): sequencing the most valuable type-strain genomes for metagenomic binning, comparative biology and taxonomic classification.</title>
        <authorList>
            <person name="Goeker M."/>
        </authorList>
    </citation>
    <scope>NUCLEOTIDE SEQUENCE [LARGE SCALE GENOMIC DNA]</scope>
    <source>
        <strain evidence="15 16">DSM 16784</strain>
    </source>
</reference>
<evidence type="ECO:0000256" key="5">
    <source>
        <dbReference type="ARBA" id="ARBA00022679"/>
    </source>
</evidence>
<dbReference type="Pfam" id="PF00367">
    <property type="entry name" value="PTS_EIIB"/>
    <property type="match status" value="1"/>
</dbReference>
<dbReference type="Proteomes" id="UP001230220">
    <property type="component" value="Unassembled WGS sequence"/>
</dbReference>
<dbReference type="PROSITE" id="PS51103">
    <property type="entry name" value="PTS_EIIC_TYPE_1"/>
    <property type="match status" value="1"/>
</dbReference>
<evidence type="ECO:0000256" key="8">
    <source>
        <dbReference type="ARBA" id="ARBA00022777"/>
    </source>
</evidence>
<feature type="transmembrane region" description="Helical" evidence="12">
    <location>
        <begin position="345"/>
        <end position="366"/>
    </location>
</feature>
<keyword evidence="7 12" id="KW-0812">Transmembrane</keyword>
<evidence type="ECO:0000256" key="2">
    <source>
        <dbReference type="ARBA" id="ARBA00022448"/>
    </source>
</evidence>
<keyword evidence="2" id="KW-0813">Transport</keyword>
<feature type="transmembrane region" description="Helical" evidence="12">
    <location>
        <begin position="12"/>
        <end position="30"/>
    </location>
</feature>
<evidence type="ECO:0000256" key="4">
    <source>
        <dbReference type="ARBA" id="ARBA00022597"/>
    </source>
</evidence>
<evidence type="ECO:0000256" key="9">
    <source>
        <dbReference type="ARBA" id="ARBA00022989"/>
    </source>
</evidence>
<sequence length="472" mass="52566">MKLQKIGRSLLLPIAIFPIAAILTGIGTSLEQIDISAVHFLAIILKTTGKVVLTYMPMTFAVGVAYGLSKDQSGFSGLCGLVTFLIITNLLSVETIQSYGVGESFPIASFEEIDNQFIGILSGVLSSSLYNYFQSKKFTVFNRYITVLGGILLVACITSAVLFFIWPWIYELLISFGSFISGLGPIGAGIYAFFNRLLIPIGMHHPLNSVFWFDVIGINDIGNFWDSQGIYGVTGMYQAGFFPIMMFGLPAVAIAMLKTAYPQNKEKVKSFLLSAAFASFFTGVTEPLEFAFMFIAPPLYALHALLTGICVFLAAQFQWIAGFSFSAGFVDYVLSFNMPYSKTPIMLFVLGIIVFFVYYFTFTYVIKKYNMHTLGRELSEDTQTLSSSLSEEEARNIAEVLIEGCGGIENINYTDCCITRLRFRLHNTDLFTFDNIKKTGAMEYLRLGDEIQIVYGPQASYIMEMIERIKEE</sequence>
<feature type="domain" description="PTS EIIC type-1" evidence="14">
    <location>
        <begin position="1"/>
        <end position="378"/>
    </location>
</feature>
<dbReference type="EMBL" id="JAUSUR010000007">
    <property type="protein sequence ID" value="MDQ0362629.1"/>
    <property type="molecule type" value="Genomic_DNA"/>
</dbReference>
<dbReference type="InterPro" id="IPR036878">
    <property type="entry name" value="Glu_permease_IIB"/>
</dbReference>
<evidence type="ECO:0000256" key="12">
    <source>
        <dbReference type="SAM" id="Phobius"/>
    </source>
</evidence>
<evidence type="ECO:0000256" key="6">
    <source>
        <dbReference type="ARBA" id="ARBA00022683"/>
    </source>
</evidence>
<dbReference type="InterPro" id="IPR001996">
    <property type="entry name" value="PTS_IIB_1"/>
</dbReference>
<feature type="transmembrane region" description="Helical" evidence="12">
    <location>
        <begin position="116"/>
        <end position="133"/>
    </location>
</feature>
<feature type="transmembrane region" description="Helical" evidence="12">
    <location>
        <begin position="172"/>
        <end position="194"/>
    </location>
</feature>
<comment type="subcellular location">
    <subcellularLocation>
        <location evidence="1">Cell membrane</location>
        <topology evidence="1">Multi-pass membrane protein</topology>
    </subcellularLocation>
</comment>
<comment type="caution">
    <text evidence="15">The sequence shown here is derived from an EMBL/GenBank/DDBJ whole genome shotgun (WGS) entry which is preliminary data.</text>
</comment>
<keyword evidence="6" id="KW-0598">Phosphotransferase system</keyword>
<dbReference type="PANTHER" id="PTHR30009:SF4">
    <property type="entry name" value="PTS SYSTEM N-ACETYLGLUCOSAMINE-SPECIFIC EIICBA COMPONENT"/>
    <property type="match status" value="1"/>
</dbReference>
<feature type="transmembrane region" description="Helical" evidence="12">
    <location>
        <begin position="237"/>
        <end position="256"/>
    </location>
</feature>
<evidence type="ECO:0000259" key="13">
    <source>
        <dbReference type="PROSITE" id="PS51098"/>
    </source>
</evidence>
<evidence type="ECO:0000313" key="15">
    <source>
        <dbReference type="EMBL" id="MDQ0362629.1"/>
    </source>
</evidence>
<feature type="transmembrane region" description="Helical" evidence="12">
    <location>
        <begin position="290"/>
        <end position="313"/>
    </location>
</feature>
<feature type="transmembrane region" description="Helical" evidence="12">
    <location>
        <begin position="145"/>
        <end position="166"/>
    </location>
</feature>
<evidence type="ECO:0000313" key="16">
    <source>
        <dbReference type="Proteomes" id="UP001230220"/>
    </source>
</evidence>
<feature type="active site" description="Phosphocysteine intermediate; for EIIB activity" evidence="11">
    <location>
        <position position="417"/>
    </location>
</feature>
<evidence type="ECO:0000256" key="7">
    <source>
        <dbReference type="ARBA" id="ARBA00022692"/>
    </source>
</evidence>
<gene>
    <name evidence="15" type="ORF">J2S15_003383</name>
</gene>
<feature type="domain" description="PTS EIIB type-1" evidence="13">
    <location>
        <begin position="395"/>
        <end position="472"/>
    </location>
</feature>
<dbReference type="InterPro" id="IPR013013">
    <property type="entry name" value="PTS_EIIC_1"/>
</dbReference>
<evidence type="ECO:0000256" key="1">
    <source>
        <dbReference type="ARBA" id="ARBA00004651"/>
    </source>
</evidence>
<dbReference type="PROSITE" id="PS01035">
    <property type="entry name" value="PTS_EIIB_TYPE_1_CYS"/>
    <property type="match status" value="1"/>
</dbReference>